<feature type="region of interest" description="Disordered" evidence="1">
    <location>
        <begin position="81"/>
        <end position="106"/>
    </location>
</feature>
<organism evidence="2 3">
    <name type="scientific">Lecanosticta acicola</name>
    <dbReference type="NCBI Taxonomy" id="111012"/>
    <lineage>
        <taxon>Eukaryota</taxon>
        <taxon>Fungi</taxon>
        <taxon>Dikarya</taxon>
        <taxon>Ascomycota</taxon>
        <taxon>Pezizomycotina</taxon>
        <taxon>Dothideomycetes</taxon>
        <taxon>Dothideomycetidae</taxon>
        <taxon>Mycosphaerellales</taxon>
        <taxon>Mycosphaerellaceae</taxon>
        <taxon>Lecanosticta</taxon>
    </lineage>
</organism>
<name>A0AAI8Z3U2_9PEZI</name>
<reference evidence="2" key="1">
    <citation type="submission" date="2023-11" db="EMBL/GenBank/DDBJ databases">
        <authorList>
            <person name="Alioto T."/>
            <person name="Alioto T."/>
            <person name="Gomez Garrido J."/>
        </authorList>
    </citation>
    <scope>NUCLEOTIDE SEQUENCE</scope>
</reference>
<proteinExistence type="predicted"/>
<dbReference type="EMBL" id="CAVMBE010000055">
    <property type="protein sequence ID" value="CAK4031923.1"/>
    <property type="molecule type" value="Genomic_DNA"/>
</dbReference>
<accession>A0AAI8Z3U2</accession>
<evidence type="ECO:0000313" key="2">
    <source>
        <dbReference type="EMBL" id="CAK4031923.1"/>
    </source>
</evidence>
<evidence type="ECO:0000256" key="1">
    <source>
        <dbReference type="SAM" id="MobiDB-lite"/>
    </source>
</evidence>
<keyword evidence="3" id="KW-1185">Reference proteome</keyword>
<dbReference type="AlphaFoldDB" id="A0AAI8Z3U2"/>
<feature type="compositionally biased region" description="Basic and acidic residues" evidence="1">
    <location>
        <begin position="85"/>
        <end position="95"/>
    </location>
</feature>
<gene>
    <name evidence="2" type="ORF">LECACI_7A007081</name>
</gene>
<comment type="caution">
    <text evidence="2">The sequence shown here is derived from an EMBL/GenBank/DDBJ whole genome shotgun (WGS) entry which is preliminary data.</text>
</comment>
<evidence type="ECO:0000313" key="3">
    <source>
        <dbReference type="Proteomes" id="UP001296104"/>
    </source>
</evidence>
<dbReference type="Proteomes" id="UP001296104">
    <property type="component" value="Unassembled WGS sequence"/>
</dbReference>
<feature type="region of interest" description="Disordered" evidence="1">
    <location>
        <begin position="1"/>
        <end position="61"/>
    </location>
</feature>
<sequence length="106" mass="11778">MQQEKGQSPAPPYAPVGQQPVGHNGDDHMDSIQRPVPAQSQGPQMVMVPNVAPPQQPQTTPLNLLREQPEHVWCPVKGQVCQSRADSKDSDKTWQDRPLQSSWTSF</sequence>
<protein>
    <submittedName>
        <fullName evidence="2">Uncharacterized protein</fullName>
    </submittedName>
</protein>